<accession>D0A3V4</accession>
<sequence>MTNGAEINDVPDGRKEKKTSTNSLPSDRTNPKHKSRHHCASCTLQPIAALNHKELYEYEHHIPHLDVPICGGNTRTCQRKAHVRPQKKKDKKEVHKFRDSHRGRITVEVKQITLQTKRIAK</sequence>
<dbReference type="GeneID" id="23864211"/>
<gene>
    <name evidence="2" type="ORF">TbgDal_X10410</name>
</gene>
<proteinExistence type="predicted"/>
<evidence type="ECO:0000313" key="2">
    <source>
        <dbReference type="EMBL" id="CBH15948.1"/>
    </source>
</evidence>
<evidence type="ECO:0000313" key="3">
    <source>
        <dbReference type="Proteomes" id="UP000002316"/>
    </source>
</evidence>
<name>D0A3V4_TRYB9</name>
<dbReference type="RefSeq" id="XP_011778212.1">
    <property type="nucleotide sequence ID" value="XM_011779910.1"/>
</dbReference>
<reference evidence="3" key="1">
    <citation type="journal article" date="2010" name="PLoS Negl. Trop. Dis.">
        <title>The genome sequence of Trypanosoma brucei gambiense, causative agent of chronic human african trypanosomiasis.</title>
        <authorList>
            <person name="Jackson A.P."/>
            <person name="Sanders M."/>
            <person name="Berry A."/>
            <person name="McQuillan J."/>
            <person name="Aslett M.A."/>
            <person name="Quail M.A."/>
            <person name="Chukualim B."/>
            <person name="Capewell P."/>
            <person name="MacLeod A."/>
            <person name="Melville S.E."/>
            <person name="Gibson W."/>
            <person name="Barry J.D."/>
            <person name="Berriman M."/>
            <person name="Hertz-Fowler C."/>
        </authorList>
    </citation>
    <scope>NUCLEOTIDE SEQUENCE [LARGE SCALE GENOMIC DNA]</scope>
    <source>
        <strain evidence="3">MHOM/CI/86/DAL972</strain>
    </source>
</reference>
<dbReference type="KEGG" id="tbg:TbgDal_X10410"/>
<organism evidence="2 3">
    <name type="scientific">Trypanosoma brucei gambiense (strain MHOM/CI/86/DAL972)</name>
    <dbReference type="NCBI Taxonomy" id="679716"/>
    <lineage>
        <taxon>Eukaryota</taxon>
        <taxon>Discoba</taxon>
        <taxon>Euglenozoa</taxon>
        <taxon>Kinetoplastea</taxon>
        <taxon>Metakinetoplastina</taxon>
        <taxon>Trypanosomatida</taxon>
        <taxon>Trypanosomatidae</taxon>
        <taxon>Trypanosoma</taxon>
    </lineage>
</organism>
<feature type="region of interest" description="Disordered" evidence="1">
    <location>
        <begin position="1"/>
        <end position="37"/>
    </location>
</feature>
<dbReference type="Proteomes" id="UP000002316">
    <property type="component" value="Chromosome 10"/>
</dbReference>
<evidence type="ECO:0000256" key="1">
    <source>
        <dbReference type="SAM" id="MobiDB-lite"/>
    </source>
</evidence>
<dbReference type="AlphaFoldDB" id="D0A3V4"/>
<feature type="compositionally biased region" description="Basic residues" evidence="1">
    <location>
        <begin position="78"/>
        <end position="90"/>
    </location>
</feature>
<feature type="region of interest" description="Disordered" evidence="1">
    <location>
        <begin position="78"/>
        <end position="98"/>
    </location>
</feature>
<protein>
    <submittedName>
        <fullName evidence="2">Uncharacterized protein</fullName>
    </submittedName>
</protein>
<dbReference type="EMBL" id="FN554973">
    <property type="protein sequence ID" value="CBH15948.1"/>
    <property type="molecule type" value="Genomic_DNA"/>
</dbReference>